<dbReference type="InterPro" id="IPR039879">
    <property type="entry name" value="EFC10"/>
</dbReference>
<evidence type="ECO:0000313" key="3">
    <source>
        <dbReference type="Proteomes" id="UP001623349"/>
    </source>
</evidence>
<dbReference type="InterPro" id="IPR056587">
    <property type="entry name" value="EF_EFCAB10_C"/>
</dbReference>
<evidence type="ECO:0000259" key="1">
    <source>
        <dbReference type="PROSITE" id="PS50222"/>
    </source>
</evidence>
<reference evidence="2 3" key="1">
    <citation type="submission" date="2024-08" db="EMBL/GenBank/DDBJ databases">
        <title>The draft genome of Apodemus speciosus.</title>
        <authorList>
            <person name="Nabeshima K."/>
            <person name="Suzuki S."/>
            <person name="Onuma M."/>
        </authorList>
    </citation>
    <scope>NUCLEOTIDE SEQUENCE [LARGE SCALE GENOMIC DNA]</scope>
    <source>
        <strain evidence="2">IB14-021</strain>
    </source>
</reference>
<dbReference type="InterPro" id="IPR002048">
    <property type="entry name" value="EF_hand_dom"/>
</dbReference>
<feature type="domain" description="EF-hand" evidence="1">
    <location>
        <begin position="29"/>
        <end position="64"/>
    </location>
</feature>
<proteinExistence type="predicted"/>
<dbReference type="PROSITE" id="PS50222">
    <property type="entry name" value="EF_HAND_2"/>
    <property type="match status" value="1"/>
</dbReference>
<dbReference type="PANTHER" id="PTHR21847:SF1">
    <property type="entry name" value="EF-HAND CALCIUM-BINDING DOMAIN-CONTAINING PROTEIN 10"/>
    <property type="match status" value="1"/>
</dbReference>
<dbReference type="PANTHER" id="PTHR21847">
    <property type="entry name" value="EF-HAND CALCIUM-BINDING DOMAIN-CONTAINING PROTEIN 10"/>
    <property type="match status" value="1"/>
</dbReference>
<evidence type="ECO:0000313" key="2">
    <source>
        <dbReference type="EMBL" id="GAB1297387.1"/>
    </source>
</evidence>
<dbReference type="EMBL" id="BAAFST010000012">
    <property type="protein sequence ID" value="GAB1297387.1"/>
    <property type="molecule type" value="Genomic_DNA"/>
</dbReference>
<gene>
    <name evidence="2" type="ORF">APTSU1_001262300</name>
</gene>
<dbReference type="InterPro" id="IPR011992">
    <property type="entry name" value="EF-hand-dom_pair"/>
</dbReference>
<dbReference type="Pfam" id="PF24548">
    <property type="entry name" value="EF_EFCAB10_C"/>
    <property type="match status" value="1"/>
</dbReference>
<dbReference type="Proteomes" id="UP001623349">
    <property type="component" value="Unassembled WGS sequence"/>
</dbReference>
<protein>
    <submittedName>
        <fullName evidence="2">EF-hand calcium-binding domain-containing protein 10</fullName>
    </submittedName>
</protein>
<dbReference type="SUPFAM" id="SSF47473">
    <property type="entry name" value="EF-hand"/>
    <property type="match status" value="1"/>
</dbReference>
<accession>A0ABQ0FDP7</accession>
<comment type="caution">
    <text evidence="2">The sequence shown here is derived from an EMBL/GenBank/DDBJ whole genome shotgun (WGS) entry which is preliminary data.</text>
</comment>
<organism evidence="2 3">
    <name type="scientific">Apodemus speciosus</name>
    <name type="common">Large Japanese field mouse</name>
    <dbReference type="NCBI Taxonomy" id="105296"/>
    <lineage>
        <taxon>Eukaryota</taxon>
        <taxon>Metazoa</taxon>
        <taxon>Chordata</taxon>
        <taxon>Craniata</taxon>
        <taxon>Vertebrata</taxon>
        <taxon>Euteleostomi</taxon>
        <taxon>Mammalia</taxon>
        <taxon>Eutheria</taxon>
        <taxon>Euarchontoglires</taxon>
        <taxon>Glires</taxon>
        <taxon>Rodentia</taxon>
        <taxon>Myomorpha</taxon>
        <taxon>Muroidea</taxon>
        <taxon>Muridae</taxon>
        <taxon>Murinae</taxon>
        <taxon>Apodemus</taxon>
    </lineage>
</organism>
<name>A0ABQ0FDP7_APOSI</name>
<keyword evidence="3" id="KW-1185">Reference proteome</keyword>
<sequence>MEKPREYLISLLERLRVAKATGVAFPYFMDNSNIVSMFEMMDTAGRGCITFVQYKEALKNLGLCAADEVLNDDGRAITLDKFRDEEQEDGKNVVMF</sequence>